<dbReference type="PANTHER" id="PTHR11122">
    <property type="entry name" value="APOSPORY-ASSOCIATED PROTEIN C-RELATED"/>
    <property type="match status" value="1"/>
</dbReference>
<reference evidence="6" key="1">
    <citation type="journal article" date="2019" name="Int. J. Syst. Evol. Microbiol.">
        <title>The Global Catalogue of Microorganisms (GCM) 10K type strain sequencing project: providing services to taxonomists for standard genome sequencing and annotation.</title>
        <authorList>
            <consortium name="The Broad Institute Genomics Platform"/>
            <consortium name="The Broad Institute Genome Sequencing Center for Infectious Disease"/>
            <person name="Wu L."/>
            <person name="Ma J."/>
        </authorList>
    </citation>
    <scope>NUCLEOTIDE SEQUENCE [LARGE SCALE GENOMIC DNA]</scope>
    <source>
        <strain evidence="6">TISTR 1906</strain>
    </source>
</reference>
<keyword evidence="6" id="KW-1185">Reference proteome</keyword>
<evidence type="ECO:0000256" key="3">
    <source>
        <dbReference type="ARBA" id="ARBA00023235"/>
    </source>
</evidence>
<dbReference type="Proteomes" id="UP001597463">
    <property type="component" value="Unassembled WGS sequence"/>
</dbReference>
<evidence type="ECO:0000313" key="6">
    <source>
        <dbReference type="Proteomes" id="UP001597463"/>
    </source>
</evidence>
<organism evidence="5 6">
    <name type="scientific">Comamonas terrae</name>
    <dbReference type="NCBI Taxonomy" id="673548"/>
    <lineage>
        <taxon>Bacteria</taxon>
        <taxon>Pseudomonadati</taxon>
        <taxon>Pseudomonadota</taxon>
        <taxon>Betaproteobacteria</taxon>
        <taxon>Burkholderiales</taxon>
        <taxon>Comamonadaceae</taxon>
        <taxon>Comamonas</taxon>
    </lineage>
</organism>
<dbReference type="InterPro" id="IPR008183">
    <property type="entry name" value="Aldose_1/G6P_1-epimerase"/>
</dbReference>
<evidence type="ECO:0000313" key="5">
    <source>
        <dbReference type="EMBL" id="MFD2752684.1"/>
    </source>
</evidence>
<dbReference type="SUPFAM" id="SSF74650">
    <property type="entry name" value="Galactose mutarotase-like"/>
    <property type="match status" value="1"/>
</dbReference>
<evidence type="ECO:0000256" key="4">
    <source>
        <dbReference type="PIRNR" id="PIRNR016020"/>
    </source>
</evidence>
<proteinExistence type="inferred from homology"/>
<dbReference type="InterPro" id="IPR025532">
    <property type="entry name" value="G6P_1-epimerase"/>
</dbReference>
<comment type="similarity">
    <text evidence="2 4">Belongs to the glucose-6-phosphate 1-epimerase family.</text>
</comment>
<dbReference type="Pfam" id="PF01263">
    <property type="entry name" value="Aldose_epim"/>
    <property type="match status" value="1"/>
</dbReference>
<dbReference type="PANTHER" id="PTHR11122:SF13">
    <property type="entry name" value="GLUCOSE-6-PHOSPHATE 1-EPIMERASE"/>
    <property type="match status" value="1"/>
</dbReference>
<dbReference type="CDD" id="cd09020">
    <property type="entry name" value="D-hex-6-P-epi_like"/>
    <property type="match status" value="1"/>
</dbReference>
<comment type="caution">
    <text evidence="5">The sequence shown here is derived from an EMBL/GenBank/DDBJ whole genome shotgun (WGS) entry which is preliminary data.</text>
</comment>
<dbReference type="InterPro" id="IPR014718">
    <property type="entry name" value="GH-type_carb-bd"/>
</dbReference>
<gene>
    <name evidence="5" type="ORF">ACFSW6_01170</name>
</gene>
<comment type="catalytic activity">
    <reaction evidence="1">
        <text>alpha-D-glucose 6-phosphate = beta-D-glucose 6-phosphate</text>
        <dbReference type="Rhea" id="RHEA:16249"/>
        <dbReference type="ChEBI" id="CHEBI:58225"/>
        <dbReference type="ChEBI" id="CHEBI:58247"/>
        <dbReference type="EC" id="5.1.3.15"/>
    </reaction>
</comment>
<dbReference type="EMBL" id="JBHUMV010000001">
    <property type="protein sequence ID" value="MFD2752684.1"/>
    <property type="molecule type" value="Genomic_DNA"/>
</dbReference>
<name>A0ABW5UGE4_9BURK</name>
<keyword evidence="3 4" id="KW-0413">Isomerase</keyword>
<sequence length="289" mass="31176">MSDFEARLQEWRGLPAIGLRLPGGDSALIALQGAQVLSWVSRGQERLFVSPQAAHDGHTPIRGGIPVCFPQFNQRGPLVKHGFARTLAWSGQPGDARPAEGGGLQITLRLEDSEATRAVWPHAFEALLTVELHPGALTVRLAVHNRGAQDLPFTAALHSYLQVPGAEQIELQGLDGLVYWNAVAAGAETHPVQAGAVRFGVETDRVYPRAAQALRLQTLSSQPLLQIAQDEAWSETVVWNPGPELCARLPDMAPDSWQHMLCVEAAAIDAPVVLAPGGRWQAAQHLRAL</sequence>
<evidence type="ECO:0000256" key="2">
    <source>
        <dbReference type="ARBA" id="ARBA00005866"/>
    </source>
</evidence>
<accession>A0ABW5UGE4</accession>
<dbReference type="Gene3D" id="2.70.98.10">
    <property type="match status" value="1"/>
</dbReference>
<dbReference type="GO" id="GO:0016853">
    <property type="term" value="F:isomerase activity"/>
    <property type="evidence" value="ECO:0007669"/>
    <property type="project" value="UniProtKB-KW"/>
</dbReference>
<evidence type="ECO:0000256" key="1">
    <source>
        <dbReference type="ARBA" id="ARBA00001096"/>
    </source>
</evidence>
<dbReference type="PIRSF" id="PIRSF016020">
    <property type="entry name" value="PHexose_mutarotase"/>
    <property type="match status" value="1"/>
</dbReference>
<protein>
    <recommendedName>
        <fullName evidence="4">Putative glucose-6-phosphate 1-epimerase</fullName>
        <ecNumber evidence="4">5.1.3.15</ecNumber>
    </recommendedName>
</protein>
<dbReference type="InterPro" id="IPR011013">
    <property type="entry name" value="Gal_mutarotase_sf_dom"/>
</dbReference>
<dbReference type="EC" id="5.1.3.15" evidence="4"/>
<dbReference type="RefSeq" id="WP_066473481.1">
    <property type="nucleotide sequence ID" value="NZ_BCNT01000003.1"/>
</dbReference>